<comment type="caution">
    <text evidence="2">The sequence shown here is derived from an EMBL/GenBank/DDBJ whole genome shotgun (WGS) entry which is preliminary data.</text>
</comment>
<dbReference type="Proteomes" id="UP001281761">
    <property type="component" value="Unassembled WGS sequence"/>
</dbReference>
<feature type="compositionally biased region" description="Pro residues" evidence="1">
    <location>
        <begin position="290"/>
        <end position="301"/>
    </location>
</feature>
<accession>A0ABQ9XM81</accession>
<name>A0ABQ9XM81_9EUKA</name>
<feature type="region of interest" description="Disordered" evidence="1">
    <location>
        <begin position="244"/>
        <end position="330"/>
    </location>
</feature>
<proteinExistence type="predicted"/>
<evidence type="ECO:0000256" key="1">
    <source>
        <dbReference type="SAM" id="MobiDB-lite"/>
    </source>
</evidence>
<reference evidence="2 3" key="1">
    <citation type="journal article" date="2022" name="bioRxiv">
        <title>Genomics of Preaxostyla Flagellates Illuminates Evolutionary Transitions and the Path Towards Mitochondrial Loss.</title>
        <authorList>
            <person name="Novak L.V.F."/>
            <person name="Treitli S.C."/>
            <person name="Pyrih J."/>
            <person name="Halakuc P."/>
            <person name="Pipaliya S.V."/>
            <person name="Vacek V."/>
            <person name="Brzon O."/>
            <person name="Soukal P."/>
            <person name="Eme L."/>
            <person name="Dacks J.B."/>
            <person name="Karnkowska A."/>
            <person name="Elias M."/>
            <person name="Hampl V."/>
        </authorList>
    </citation>
    <scope>NUCLEOTIDE SEQUENCE [LARGE SCALE GENOMIC DNA]</scope>
    <source>
        <strain evidence="2">NAU3</strain>
        <tissue evidence="2">Gut</tissue>
    </source>
</reference>
<protein>
    <submittedName>
        <fullName evidence="2">Uncharacterized protein</fullName>
    </submittedName>
</protein>
<sequence>MFAQLQLTLSIGDRGAVGQILQKIQCTFREDLVSATSIFISLVLQLNHNDLIDKPPPKHVLDNALLSLFQTILTSLFEQSRVVLSLPLMKISKLCVFFNIVFTPHESTSIHELRPFSTIHSAVLQVCVILETLHLKGTITLTPDAHISLYTLVQPFVSSALPELQKHEDDTLTLLFGECMRILYSVFDEEIDINTFDPFSLPCFFSAETFRIHRHELREQISRNEKFEEKEQRKMLNWKQMTESPLFQQPPFDTTSLTSEERERLESQDGSSLETDSIESDTLRTSLPSYPSPSLEPPFEPSLPLSSGTAPQPEISGDSAPDWSGPGIEHTQNDEKLIQTLVNITFTLVSNPSPEFIPLNAALFSHLAHLLNSHNPTIRRHLLNLVIHLTDSPIHKPFLVTDTLPTILTFPSELSVESTSFMGLILSTTSIEDLYALNSSRSSAIDSTSTATFPLTDPSNKDLSSILALFEAFSHSRPSQDLDISTFSNTNEAEDVEMAHLNQLKSEVKQFVPTISSLHNNPESFKLSIGLLHPSQQFLEILTLFSVCLALELHFPPVLVEYYLVEGWKFEEHPIIAAIDTYGTSISSLFRSGFPVDVLIERVARKVILSQSYSQLTELVDLIDCLFQKHRAIHIHPFLLRGLHLIEPADRTGLNKHVPSIFQSSLESMPYSGHSLFVTFPPPKMIHLILVSLLKSIENTTSMDDKDFKTLIGNIGLLMIQHFTFDEWRDIRLFLRIIPSEWDFDRNKARTPPIQAQLRLLLTFALPPTFHLPFRPLSPPRLWSEPDLSAFAPIYVHEQLNDRRVDILIVLAIARSCVRDVTTAALMFVRRIVGHRNDTWNRRLISLSVFELVVRAVEASSHLEDLENGAVILSELLRTAQKGIVGDEISDDDVSLGSVWENDWISEPDEV</sequence>
<organism evidence="2 3">
    <name type="scientific">Blattamonas nauphoetae</name>
    <dbReference type="NCBI Taxonomy" id="2049346"/>
    <lineage>
        <taxon>Eukaryota</taxon>
        <taxon>Metamonada</taxon>
        <taxon>Preaxostyla</taxon>
        <taxon>Oxymonadida</taxon>
        <taxon>Blattamonas</taxon>
    </lineage>
</organism>
<feature type="compositionally biased region" description="Polar residues" evidence="1">
    <location>
        <begin position="244"/>
        <end position="253"/>
    </location>
</feature>
<keyword evidence="3" id="KW-1185">Reference proteome</keyword>
<evidence type="ECO:0000313" key="2">
    <source>
        <dbReference type="EMBL" id="KAK2952595.1"/>
    </source>
</evidence>
<gene>
    <name evidence="2" type="ORF">BLNAU_12423</name>
</gene>
<dbReference type="EMBL" id="JARBJD010000101">
    <property type="protein sequence ID" value="KAK2952595.1"/>
    <property type="molecule type" value="Genomic_DNA"/>
</dbReference>
<evidence type="ECO:0000313" key="3">
    <source>
        <dbReference type="Proteomes" id="UP001281761"/>
    </source>
</evidence>